<proteinExistence type="predicted"/>
<name>A0A9J6C1E1_POLVA</name>
<comment type="caution">
    <text evidence="1">The sequence shown here is derived from an EMBL/GenBank/DDBJ whole genome shotgun (WGS) entry which is preliminary data.</text>
</comment>
<dbReference type="InterPro" id="IPR011989">
    <property type="entry name" value="ARM-like"/>
</dbReference>
<keyword evidence="2" id="KW-1185">Reference proteome</keyword>
<reference evidence="1" key="1">
    <citation type="submission" date="2021-03" db="EMBL/GenBank/DDBJ databases">
        <title>Chromosome level genome of the anhydrobiotic midge Polypedilum vanderplanki.</title>
        <authorList>
            <person name="Yoshida Y."/>
            <person name="Kikawada T."/>
            <person name="Gusev O."/>
        </authorList>
    </citation>
    <scope>NUCLEOTIDE SEQUENCE</scope>
    <source>
        <strain evidence="1">NIAS01</strain>
        <tissue evidence="1">Whole body or cell culture</tissue>
    </source>
</reference>
<evidence type="ECO:0000313" key="1">
    <source>
        <dbReference type="EMBL" id="KAG5675302.1"/>
    </source>
</evidence>
<dbReference type="InterPro" id="IPR016024">
    <property type="entry name" value="ARM-type_fold"/>
</dbReference>
<evidence type="ECO:0000313" key="2">
    <source>
        <dbReference type="Proteomes" id="UP001107558"/>
    </source>
</evidence>
<accession>A0A9J6C1E1</accession>
<gene>
    <name evidence="1" type="ORF">PVAND_005214</name>
</gene>
<dbReference type="SUPFAM" id="SSF48371">
    <property type="entry name" value="ARM repeat"/>
    <property type="match status" value="1"/>
</dbReference>
<dbReference type="Gene3D" id="1.25.10.10">
    <property type="entry name" value="Leucine-rich Repeat Variant"/>
    <property type="match status" value="1"/>
</dbReference>
<dbReference type="AlphaFoldDB" id="A0A9J6C1E1"/>
<protein>
    <submittedName>
        <fullName evidence="1">Uncharacterized protein</fullName>
    </submittedName>
</protein>
<dbReference type="EMBL" id="JADBJN010000002">
    <property type="protein sequence ID" value="KAG5675302.1"/>
    <property type="molecule type" value="Genomic_DNA"/>
</dbReference>
<organism evidence="1 2">
    <name type="scientific">Polypedilum vanderplanki</name>
    <name type="common">Sleeping chironomid midge</name>
    <dbReference type="NCBI Taxonomy" id="319348"/>
    <lineage>
        <taxon>Eukaryota</taxon>
        <taxon>Metazoa</taxon>
        <taxon>Ecdysozoa</taxon>
        <taxon>Arthropoda</taxon>
        <taxon>Hexapoda</taxon>
        <taxon>Insecta</taxon>
        <taxon>Pterygota</taxon>
        <taxon>Neoptera</taxon>
        <taxon>Endopterygota</taxon>
        <taxon>Diptera</taxon>
        <taxon>Nematocera</taxon>
        <taxon>Chironomoidea</taxon>
        <taxon>Chironomidae</taxon>
        <taxon>Chironominae</taxon>
        <taxon>Polypedilum</taxon>
        <taxon>Polypedilum</taxon>
    </lineage>
</organism>
<sequence length="179" mass="20879">MAFLERITAGELQEYTKMLDDILTYKFNNGSNPSDGMLFNTLISTVEMLDKCRNPWIDCDVYSVTFHFFANMDFSSPKFIEYFLDSEIMDYIERIFKKGPSYIIEEAISVIFNILTLASDEHIPKFHELECVQSLFDFKCYVKMNDLNLQNIGKLAIQTLELLYQKSQELLARKSLSRA</sequence>
<dbReference type="Proteomes" id="UP001107558">
    <property type="component" value="Chromosome 2"/>
</dbReference>